<dbReference type="InterPro" id="IPR039537">
    <property type="entry name" value="Retrotran_Ty1/copia-like"/>
</dbReference>
<name>A0AAD8WK97_LOLMU</name>
<dbReference type="InterPro" id="IPR025724">
    <property type="entry name" value="GAG-pre-integrase_dom"/>
</dbReference>
<evidence type="ECO:0000313" key="2">
    <source>
        <dbReference type="EMBL" id="KAK1663428.1"/>
    </source>
</evidence>
<dbReference type="Proteomes" id="UP001231189">
    <property type="component" value="Unassembled WGS sequence"/>
</dbReference>
<gene>
    <name evidence="2" type="ORF">QYE76_051587</name>
</gene>
<dbReference type="InterPro" id="IPR012337">
    <property type="entry name" value="RNaseH-like_sf"/>
</dbReference>
<accession>A0AAD8WK97</accession>
<evidence type="ECO:0000259" key="1">
    <source>
        <dbReference type="PROSITE" id="PS50994"/>
    </source>
</evidence>
<dbReference type="InterPro" id="IPR036397">
    <property type="entry name" value="RNaseH_sf"/>
</dbReference>
<dbReference type="InterPro" id="IPR001584">
    <property type="entry name" value="Integrase_cat-core"/>
</dbReference>
<keyword evidence="3" id="KW-1185">Reference proteome</keyword>
<organism evidence="2 3">
    <name type="scientific">Lolium multiflorum</name>
    <name type="common">Italian ryegrass</name>
    <name type="synonym">Lolium perenne subsp. multiflorum</name>
    <dbReference type="NCBI Taxonomy" id="4521"/>
    <lineage>
        <taxon>Eukaryota</taxon>
        <taxon>Viridiplantae</taxon>
        <taxon>Streptophyta</taxon>
        <taxon>Embryophyta</taxon>
        <taxon>Tracheophyta</taxon>
        <taxon>Spermatophyta</taxon>
        <taxon>Magnoliopsida</taxon>
        <taxon>Liliopsida</taxon>
        <taxon>Poales</taxon>
        <taxon>Poaceae</taxon>
        <taxon>BOP clade</taxon>
        <taxon>Pooideae</taxon>
        <taxon>Poodae</taxon>
        <taxon>Poeae</taxon>
        <taxon>Poeae Chloroplast Group 2 (Poeae type)</taxon>
        <taxon>Loliodinae</taxon>
        <taxon>Loliinae</taxon>
        <taxon>Lolium</taxon>
    </lineage>
</organism>
<dbReference type="GO" id="GO:0015074">
    <property type="term" value="P:DNA integration"/>
    <property type="evidence" value="ECO:0007669"/>
    <property type="project" value="InterPro"/>
</dbReference>
<dbReference type="SUPFAM" id="SSF53098">
    <property type="entry name" value="Ribonuclease H-like"/>
    <property type="match status" value="1"/>
</dbReference>
<dbReference type="Pfam" id="PF13976">
    <property type="entry name" value="gag_pre-integrs"/>
    <property type="match status" value="1"/>
</dbReference>
<reference evidence="2" key="1">
    <citation type="submission" date="2023-07" db="EMBL/GenBank/DDBJ databases">
        <title>A chromosome-level genome assembly of Lolium multiflorum.</title>
        <authorList>
            <person name="Chen Y."/>
            <person name="Copetti D."/>
            <person name="Kolliker R."/>
            <person name="Studer B."/>
        </authorList>
    </citation>
    <scope>NUCLEOTIDE SEQUENCE</scope>
    <source>
        <strain evidence="2">02402/16</strain>
        <tissue evidence="2">Leaf</tissue>
    </source>
</reference>
<comment type="caution">
    <text evidence="2">The sequence shown here is derived from an EMBL/GenBank/DDBJ whole genome shotgun (WGS) entry which is preliminary data.</text>
</comment>
<dbReference type="EMBL" id="JAUUTY010000003">
    <property type="protein sequence ID" value="KAK1663428.1"/>
    <property type="molecule type" value="Genomic_DNA"/>
</dbReference>
<dbReference type="PANTHER" id="PTHR42648">
    <property type="entry name" value="TRANSPOSASE, PUTATIVE-RELATED"/>
    <property type="match status" value="1"/>
</dbReference>
<dbReference type="AlphaFoldDB" id="A0AAD8WK97"/>
<dbReference type="Gene3D" id="3.30.420.10">
    <property type="entry name" value="Ribonuclease H-like superfamily/Ribonuclease H"/>
    <property type="match status" value="1"/>
</dbReference>
<dbReference type="PROSITE" id="PS50994">
    <property type="entry name" value="INTEGRASE"/>
    <property type="match status" value="1"/>
</dbReference>
<protein>
    <recommendedName>
        <fullName evidence="1">Integrase catalytic domain-containing protein</fullName>
    </recommendedName>
</protein>
<dbReference type="CDD" id="cd09272">
    <property type="entry name" value="RNase_HI_RT_Ty1"/>
    <property type="match status" value="1"/>
</dbReference>
<evidence type="ECO:0000313" key="3">
    <source>
        <dbReference type="Proteomes" id="UP001231189"/>
    </source>
</evidence>
<proteinExistence type="predicted"/>
<sequence length="331" mass="37276">MSVWDRRNHLLAKVPRSTNRLYKVRLQIVQPVCLSVRCGDTAWTWHECLGHQNFGALRTMSSSGMVRGLPAIEHVDQLCDTCLAGKKKWASFPQVAKFRAAARIELIHADLYGPISPPMPGGKRYFLLLADDYSRFMWIAFLTTKDEAEMAIMRIKAAAEVQSGCILRTLRTDRGGEFNSRSFSATSQVLRTSGSLFLINGCPVTWQSVKQQAVALSSCEAEYMAATSMACEAVWLQRLLGELLNQEEETVKLYVNNQSAIQLVKNHVFHERTKHIDTRFHYIGECVEDGKVVVEHIGTANQLAVILTKSFGRVQFQDLHAWIGIINITNF</sequence>
<dbReference type="PANTHER" id="PTHR42648:SF25">
    <property type="entry name" value="RNA-DIRECTED DNA POLYMERASE"/>
    <property type="match status" value="1"/>
</dbReference>
<dbReference type="Pfam" id="PF00665">
    <property type="entry name" value="rve"/>
    <property type="match status" value="1"/>
</dbReference>
<feature type="domain" description="Integrase catalytic" evidence="1">
    <location>
        <begin position="89"/>
        <end position="185"/>
    </location>
</feature>
<dbReference type="GO" id="GO:0003676">
    <property type="term" value="F:nucleic acid binding"/>
    <property type="evidence" value="ECO:0007669"/>
    <property type="project" value="InterPro"/>
</dbReference>